<feature type="region of interest" description="Disordered" evidence="2">
    <location>
        <begin position="1"/>
        <end position="44"/>
    </location>
</feature>
<evidence type="ECO:0000256" key="1">
    <source>
        <dbReference type="SAM" id="Coils"/>
    </source>
</evidence>
<reference evidence="3" key="1">
    <citation type="journal article" date="2015" name="Nature">
        <title>Complex archaea that bridge the gap between prokaryotes and eukaryotes.</title>
        <authorList>
            <person name="Spang A."/>
            <person name="Saw J.H."/>
            <person name="Jorgensen S.L."/>
            <person name="Zaremba-Niedzwiedzka K."/>
            <person name="Martijn J."/>
            <person name="Lind A.E."/>
            <person name="van Eijk R."/>
            <person name="Schleper C."/>
            <person name="Guy L."/>
            <person name="Ettema T.J."/>
        </authorList>
    </citation>
    <scope>NUCLEOTIDE SEQUENCE</scope>
</reference>
<name>A0A0F9MZP7_9ZZZZ</name>
<gene>
    <name evidence="3" type="ORF">LCGC14_1397410</name>
</gene>
<protein>
    <submittedName>
        <fullName evidence="3">Uncharacterized protein</fullName>
    </submittedName>
</protein>
<comment type="caution">
    <text evidence="3">The sequence shown here is derived from an EMBL/GenBank/DDBJ whole genome shotgun (WGS) entry which is preliminary data.</text>
</comment>
<dbReference type="EMBL" id="LAZR01009092">
    <property type="protein sequence ID" value="KKM74737.1"/>
    <property type="molecule type" value="Genomic_DNA"/>
</dbReference>
<feature type="region of interest" description="Disordered" evidence="2">
    <location>
        <begin position="208"/>
        <end position="262"/>
    </location>
</feature>
<organism evidence="3">
    <name type="scientific">marine sediment metagenome</name>
    <dbReference type="NCBI Taxonomy" id="412755"/>
    <lineage>
        <taxon>unclassified sequences</taxon>
        <taxon>metagenomes</taxon>
        <taxon>ecological metagenomes</taxon>
    </lineage>
</organism>
<feature type="compositionally biased region" description="Basic and acidic residues" evidence="2">
    <location>
        <begin position="211"/>
        <end position="222"/>
    </location>
</feature>
<accession>A0A0F9MZP7</accession>
<feature type="coiled-coil region" evidence="1">
    <location>
        <begin position="53"/>
        <end position="80"/>
    </location>
</feature>
<feature type="compositionally biased region" description="Basic and acidic residues" evidence="2">
    <location>
        <begin position="247"/>
        <end position="262"/>
    </location>
</feature>
<keyword evidence="1" id="KW-0175">Coiled coil</keyword>
<evidence type="ECO:0000313" key="3">
    <source>
        <dbReference type="EMBL" id="KKM74737.1"/>
    </source>
</evidence>
<proteinExistence type="predicted"/>
<evidence type="ECO:0000256" key="2">
    <source>
        <dbReference type="SAM" id="MobiDB-lite"/>
    </source>
</evidence>
<sequence length="262" mass="28696">MPDTQEDLNTSQSVADPDLTASGQGADLNAPGQGEKLADGDDKDKKTVKYVEFEKANKKAAVAEEDARVLREQMQIMTANQQQAAAPVQTQTQTIYDQARADLGLQNQEYPSESEVGTIIQRTIEIQNAANLQQQQAVSNQRFVQEHADYGEVVGRQMGNNFQLSPELLKIITEKPHLANAAYSNAESAYKVVMDERKLAELEKNAAANQEHLKRQGIDNKTEPLGGSAAGGGGAGDPNNQQMMSREQIKEIRQKMAEGERV</sequence>
<dbReference type="AlphaFoldDB" id="A0A0F9MZP7"/>